<feature type="compositionally biased region" description="Polar residues" evidence="6">
    <location>
        <begin position="1"/>
        <end position="13"/>
    </location>
</feature>
<dbReference type="Pfam" id="PF00046">
    <property type="entry name" value="Homeodomain"/>
    <property type="match status" value="1"/>
</dbReference>
<evidence type="ECO:0000313" key="11">
    <source>
        <dbReference type="Ensembl" id="ENSMUSP00000006362.4"/>
    </source>
</evidence>
<dbReference type="AGR" id="MGI:1202888"/>
<dbReference type="CTD" id="19202"/>
<feature type="compositionally biased region" description="Basic and acidic residues" evidence="6">
    <location>
        <begin position="37"/>
        <end position="46"/>
    </location>
</feature>
<dbReference type="OrthoDB" id="9628172at2759"/>
<feature type="domain" description="Homeobox" evidence="7">
    <location>
        <begin position="149"/>
        <end position="209"/>
    </location>
</feature>
<evidence type="ECO:0000256" key="2">
    <source>
        <dbReference type="ARBA" id="ARBA00023155"/>
    </source>
</evidence>
<dbReference type="PANTHER" id="PTHR47465:SF2">
    <property type="entry name" value="HOMEOBOX PROTEIN GPBOX-RELATED"/>
    <property type="match status" value="1"/>
</dbReference>
<evidence type="ECO:0000256" key="5">
    <source>
        <dbReference type="RuleBase" id="RU000682"/>
    </source>
</evidence>
<reference evidence="10" key="5">
    <citation type="submission" date="2005-05" db="EMBL/GenBank/DDBJ databases">
        <authorList>
            <person name="MacLean J.A.II."/>
            <person name="Wayne C.M."/>
        </authorList>
    </citation>
    <scope>NUCLEOTIDE SEQUENCE</scope>
    <source>
        <strain evidence="10">C57BL/6J</strain>
    </source>
</reference>
<dbReference type="VEuPathDB" id="HostDB:ENSMUSG00000006200"/>
<keyword evidence="14 15" id="KW-1267">Proteomics identification</keyword>
<feature type="region of interest" description="Disordered" evidence="6">
    <location>
        <begin position="1"/>
        <end position="141"/>
    </location>
</feature>
<keyword evidence="13" id="KW-1185">Reference proteome</keyword>
<feature type="compositionally biased region" description="Acidic residues" evidence="6">
    <location>
        <begin position="111"/>
        <end position="122"/>
    </location>
</feature>
<dbReference type="PANTHER" id="PTHR47465">
    <property type="entry name" value="MCG113260-RELATED-RELATED"/>
    <property type="match status" value="1"/>
</dbReference>
<reference evidence="8" key="1">
    <citation type="journal article" date="1998" name="Gene">
        <title>Psx, a novel murine homeobox gene expressed in placenta.</title>
        <authorList>
            <person name="Han Y.J."/>
            <person name="Park A.R."/>
            <person name="Sung D.Y."/>
            <person name="Chun J.Y."/>
        </authorList>
    </citation>
    <scope>NUCLEOTIDE SEQUENCE</scope>
</reference>
<evidence type="ECO:0000259" key="7">
    <source>
        <dbReference type="PROSITE" id="PS50071"/>
    </source>
</evidence>
<feature type="DNA-binding region" description="Homeobox" evidence="4">
    <location>
        <begin position="151"/>
        <end position="210"/>
    </location>
</feature>
<evidence type="ECO:0000313" key="12">
    <source>
        <dbReference type="MGI" id="MGI:1202888"/>
    </source>
</evidence>
<protein>
    <submittedName>
        <fullName evidence="8">Homeobox protein PSX</fullName>
    </submittedName>
    <submittedName>
        <fullName evidence="9 11">Reproductive homeobox 6</fullName>
    </submittedName>
    <submittedName>
        <fullName evidence="10">Reproductive homeobox on X chromosome 6</fullName>
    </submittedName>
</protein>
<dbReference type="EMBL" id="DQ058643">
    <property type="protein sequence ID" value="AAY58254.1"/>
    <property type="molecule type" value="mRNA"/>
</dbReference>
<dbReference type="PROSITE" id="PS50071">
    <property type="entry name" value="HOMEOBOX_2"/>
    <property type="match status" value="1"/>
</dbReference>
<dbReference type="GO" id="GO:0003677">
    <property type="term" value="F:DNA binding"/>
    <property type="evidence" value="ECO:0000250"/>
    <property type="project" value="MGI"/>
</dbReference>
<dbReference type="SMR" id="O70238"/>
<reference evidence="9" key="3">
    <citation type="journal article" date="2004" name="Genome Res.">
        <title>The status, quality, and expansion of the NIH full-length cDNA project: the Mammalian Gene Collection (MGC).</title>
        <authorList>
            <consortium name="The MGC Project Team"/>
            <person name="Gerhard D.S."/>
            <person name="Wagner L."/>
            <person name="Feingold E.A."/>
            <person name="Shenmen C.M."/>
            <person name="Grouse L.H."/>
            <person name="Schuler G."/>
            <person name="Klein S.L."/>
            <person name="Old S."/>
            <person name="Rasooly R."/>
            <person name="Good P."/>
            <person name="Guyer M."/>
            <person name="Peck A.M."/>
            <person name="Derge J.G."/>
            <person name="Lipman D."/>
            <person name="Collins F.S."/>
            <person name="Jang W."/>
            <person name="Sherry S."/>
            <person name="Feolo M."/>
            <person name="Misquitta L."/>
            <person name="Lee E."/>
            <person name="Rotmistrovsky K."/>
            <person name="Greenhut S.F."/>
            <person name="Schaefer C.F."/>
            <person name="Buetow K."/>
            <person name="Bonner T.I."/>
            <person name="Haussler D."/>
            <person name="Kent J."/>
            <person name="Kiekhaus M."/>
            <person name="Furey T."/>
            <person name="Brent M."/>
            <person name="Prange C."/>
            <person name="Schreiber K."/>
            <person name="Shapiro N."/>
            <person name="Bhat N.K."/>
            <person name="Hopkins R.F."/>
            <person name="Hsie F."/>
            <person name="Driscoll T."/>
            <person name="Soares M.B."/>
            <person name="Casavant T.L."/>
            <person name="Scheetz T.E."/>
            <person name="Brown-stein M.J."/>
            <person name="Usdin T.B."/>
            <person name="Toshiyuki S."/>
            <person name="Carninci P."/>
            <person name="Piao Y."/>
            <person name="Dudekula D.B."/>
            <person name="Ko M.S."/>
            <person name="Kawakami K."/>
            <person name="Suzuki Y."/>
            <person name="Sugano S."/>
            <person name="Gruber C.E."/>
            <person name="Smith M.R."/>
            <person name="Simmons B."/>
            <person name="Moore T."/>
            <person name="Waterman R."/>
            <person name="Johnson S.L."/>
            <person name="Ruan Y."/>
            <person name="Wei C.L."/>
            <person name="Mathavan S."/>
            <person name="Gunaratne P.H."/>
            <person name="Wu J."/>
            <person name="Garcia A.M."/>
            <person name="Hulyk S.W."/>
            <person name="Fuh E."/>
            <person name="Yuan Y."/>
            <person name="Sneed A."/>
            <person name="Kowis C."/>
            <person name="Hodgson A."/>
            <person name="Muzny D.M."/>
            <person name="McPherson J."/>
            <person name="Gibbs R.A."/>
            <person name="Fahey J."/>
            <person name="Helton E."/>
            <person name="Ketteman M."/>
            <person name="Madan A."/>
            <person name="Rodrigues S."/>
            <person name="Sanchez A."/>
            <person name="Whiting M."/>
            <person name="Madari A."/>
            <person name="Young A.C."/>
            <person name="Wetherby K.D."/>
            <person name="Granite S.J."/>
            <person name="Kwong P.N."/>
            <person name="Brinkley C.P."/>
            <person name="Pearson R.L."/>
            <person name="Bouffard G.G."/>
            <person name="Blakesly R.W."/>
            <person name="Green E.D."/>
            <person name="Dickson M.C."/>
            <person name="Rodriguez A.C."/>
            <person name="Grimwood J."/>
            <person name="Schmutz J."/>
            <person name="Myers R.M."/>
            <person name="Butterfield Y.S."/>
            <person name="Griffith M."/>
            <person name="Griffith O.L."/>
            <person name="Krzywinski M.I."/>
            <person name="Liao N."/>
            <person name="Morin R."/>
            <person name="Morrin R."/>
            <person name="Palmquist D."/>
            <person name="Petrescu A.S."/>
            <person name="Skalska U."/>
            <person name="Smailus D.E."/>
            <person name="Stott J.M."/>
            <person name="Schnerch A."/>
            <person name="Schein J.E."/>
            <person name="Jones S.J."/>
            <person name="Holt R.A."/>
            <person name="Baross A."/>
            <person name="Marra M.A."/>
            <person name="Clifton S."/>
            <person name="Makowski K.A."/>
            <person name="Bosak S."/>
            <person name="Malek J."/>
        </authorList>
    </citation>
    <scope>NUCLEOTIDE SEQUENCE [LARGE SCALE MRNA]</scope>
    <source>
        <tissue evidence="9">Placenta</tissue>
    </source>
</reference>
<dbReference type="GO" id="GO:0006357">
    <property type="term" value="P:regulation of transcription by RNA polymerase II"/>
    <property type="evidence" value="ECO:0000318"/>
    <property type="project" value="GO_Central"/>
</dbReference>
<dbReference type="InterPro" id="IPR001356">
    <property type="entry name" value="HD"/>
</dbReference>
<dbReference type="Gene3D" id="1.10.10.60">
    <property type="entry name" value="Homeodomain-like"/>
    <property type="match status" value="1"/>
</dbReference>
<dbReference type="Ensembl" id="ENSMUST00000006362.4">
    <property type="protein sequence ID" value="ENSMUSP00000006362.4"/>
    <property type="gene ID" value="ENSMUSG00000006200.4"/>
</dbReference>
<dbReference type="EMBL" id="BC099477">
    <property type="protein sequence ID" value="AAH99477.1"/>
    <property type="molecule type" value="mRNA"/>
</dbReference>
<dbReference type="GeneID" id="19202"/>
<organism evidence="8">
    <name type="scientific">Mus musculus</name>
    <name type="common">Mouse</name>
    <dbReference type="NCBI Taxonomy" id="10090"/>
    <lineage>
        <taxon>Eukaryota</taxon>
        <taxon>Metazoa</taxon>
        <taxon>Chordata</taxon>
        <taxon>Craniata</taxon>
        <taxon>Vertebrata</taxon>
        <taxon>Euteleostomi</taxon>
        <taxon>Mammalia</taxon>
        <taxon>Eutheria</taxon>
        <taxon>Euarchontoglires</taxon>
        <taxon>Glires</taxon>
        <taxon>Rodentia</taxon>
        <taxon>Myomorpha</taxon>
        <taxon>Muroidea</taxon>
        <taxon>Muridae</taxon>
        <taxon>Murinae</taxon>
        <taxon>Mus</taxon>
        <taxon>Mus</taxon>
    </lineage>
</organism>
<reference evidence="8" key="2">
    <citation type="submission" date="1999-01" db="EMBL/GenBank/DDBJ databases">
        <authorList>
            <person name="Han Y.J."/>
            <person name="Park A.R."/>
            <person name="Seong D.Y."/>
            <person name="Chun J.Y."/>
        </authorList>
    </citation>
    <scope>NUCLEOTIDE SEQUENCE</scope>
</reference>
<dbReference type="MGI" id="MGI:1202888">
    <property type="gene designation" value="Rhox6"/>
</dbReference>
<evidence type="ECO:0000313" key="13">
    <source>
        <dbReference type="Proteomes" id="UP000000589"/>
    </source>
</evidence>
<dbReference type="PaxDb" id="10090-ENSMUSP00000006362"/>
<feature type="compositionally biased region" description="Polar residues" evidence="6">
    <location>
        <begin position="124"/>
        <end position="133"/>
    </location>
</feature>
<keyword evidence="3 4" id="KW-0539">Nucleus</keyword>
<dbReference type="CDD" id="cd00086">
    <property type="entry name" value="homeodomain"/>
    <property type="match status" value="1"/>
</dbReference>
<dbReference type="PhosphoSitePlus" id="O70238"/>
<dbReference type="SUPFAM" id="SSF46689">
    <property type="entry name" value="Homeodomain-like"/>
    <property type="match status" value="1"/>
</dbReference>
<evidence type="ECO:0007829" key="15">
    <source>
        <dbReference type="ProteomicsDB" id="O70238"/>
    </source>
</evidence>
<keyword evidence="2 4" id="KW-0371">Homeobox</keyword>
<dbReference type="AlphaFoldDB" id="O70238"/>
<dbReference type="EMBL" id="AF017453">
    <property type="protein sequence ID" value="AAD08781.1"/>
    <property type="molecule type" value="mRNA"/>
</dbReference>
<feature type="compositionally biased region" description="Basic and acidic residues" evidence="6">
    <location>
        <begin position="94"/>
        <end position="105"/>
    </location>
</feature>
<evidence type="ECO:0000256" key="4">
    <source>
        <dbReference type="PROSITE-ProRule" id="PRU00108"/>
    </source>
</evidence>
<dbReference type="STRING" id="10090.ENSMUSP00000006362"/>
<evidence type="ECO:0000313" key="9">
    <source>
        <dbReference type="EMBL" id="AAH99477.1"/>
    </source>
</evidence>
<dbReference type="HOGENOM" id="CLU_1363224_0_0_1"/>
<reference evidence="11 13" key="6">
    <citation type="journal article" date="2009" name="PLoS Biol.">
        <title>Lineage-specific biology revealed by a finished genome assembly of the mouse.</title>
        <authorList>
            <consortium name="Mouse Genome Sequencing Consortium"/>
            <person name="Church D.M."/>
            <person name="Goodstadt L."/>
            <person name="Hillier L.W."/>
            <person name="Zody M.C."/>
            <person name="Goldstein S."/>
            <person name="She X."/>
            <person name="Bult C.J."/>
            <person name="Agarwala R."/>
            <person name="Cherry J.L."/>
            <person name="DiCuccio M."/>
            <person name="Hlavina W."/>
            <person name="Kapustin Y."/>
            <person name="Meric P."/>
            <person name="Maglott D."/>
            <person name="Birtle Z."/>
            <person name="Marques A.C."/>
            <person name="Graves T."/>
            <person name="Zhou S."/>
            <person name="Teague B."/>
            <person name="Potamousis K."/>
            <person name="Churas C."/>
            <person name="Place M."/>
            <person name="Herschleb J."/>
            <person name="Runnheim R."/>
            <person name="Forrest D."/>
            <person name="Amos-Landgraf J."/>
            <person name="Schwartz D.C."/>
            <person name="Cheng Z."/>
            <person name="Lindblad-Toh K."/>
            <person name="Eichler E.E."/>
            <person name="Ponting C.P."/>
        </authorList>
    </citation>
    <scope>NUCLEOTIDE SEQUENCE [LARGE SCALE GENOMIC DNA]</scope>
    <source>
        <strain evidence="11 13">C57BL/6J</strain>
    </source>
</reference>
<dbReference type="Bgee" id="ENSMUSG00000006200">
    <property type="expression patterns" value="Expressed in placenta and 24 other cell types or tissues"/>
</dbReference>
<dbReference type="GO" id="GO:0001228">
    <property type="term" value="F:DNA-binding transcription activator activity, RNA polymerase II-specific"/>
    <property type="evidence" value="ECO:0000318"/>
    <property type="project" value="GO_Central"/>
</dbReference>
<dbReference type="SMART" id="SM00389">
    <property type="entry name" value="HOX"/>
    <property type="match status" value="1"/>
</dbReference>
<dbReference type="KEGG" id="mmu:19202"/>
<dbReference type="ProteomicsDB" id="334962"/>
<dbReference type="OMA" id="NWFRMRR"/>
<dbReference type="GeneTree" id="ENSGT00730000112198"/>
<evidence type="ECO:0000256" key="6">
    <source>
        <dbReference type="SAM" id="MobiDB-lite"/>
    </source>
</evidence>
<dbReference type="GO" id="GO:0005634">
    <property type="term" value="C:nucleus"/>
    <property type="evidence" value="ECO:0000318"/>
    <property type="project" value="GO_Central"/>
</dbReference>
<sequence length="227" mass="25484">METPQDSRQSIQKPPSPAAEEDKEEQPGGNAVVSGAPEERIDKKELVLNWLAQGEFDQGEGAQGEVAGGEQAQEEPAPLSPAQEATGGEEEGENKEGEMEGRHAGDGASSSEDDSILEEGGENIDQQPPQQEAASPDSIRNPHVLNRLAQLRYRRTRFTHSQLHDLERLFQETRYPSLRARRDLARWMGVDECDVQNWFRMRRALFQRNRRVLMFCELPPLPQSDSP</sequence>
<comment type="subcellular location">
    <subcellularLocation>
        <location evidence="4 5">Nucleus</location>
    </subcellularLocation>
</comment>
<reference evidence="11" key="8">
    <citation type="submission" date="2025-05" db="UniProtKB">
        <authorList>
            <consortium name="Ensembl"/>
        </authorList>
    </citation>
    <scope>IDENTIFICATION</scope>
    <source>
        <strain evidence="11">C57BL/6J</strain>
    </source>
</reference>
<dbReference type="InterPro" id="IPR009057">
    <property type="entry name" value="Homeodomain-like_sf"/>
</dbReference>
<dbReference type="eggNOG" id="KOG0490">
    <property type="taxonomic scope" value="Eukaryota"/>
</dbReference>
<evidence type="ECO:0000256" key="1">
    <source>
        <dbReference type="ARBA" id="ARBA00023125"/>
    </source>
</evidence>
<accession>O70238</accession>
<proteinExistence type="evidence at protein level"/>
<dbReference type="BioGRID-ORCS" id="19202">
    <property type="hits" value="4 hits in 77 CRISPR screens"/>
</dbReference>
<dbReference type="UCSC" id="uc009szg.1">
    <property type="organism name" value="mouse"/>
</dbReference>
<reference evidence="10" key="4">
    <citation type="journal article" date="2005" name="Cell">
        <title>Rhox: a new homeobox gene cluster.</title>
        <authorList>
            <person name="Maclean J.A. 2nd"/>
            <person name="Chen M.A."/>
            <person name="Wayne C.M."/>
            <person name="Bruce S.R."/>
            <person name="Rao M."/>
            <person name="Meistrich M.L."/>
            <person name="Macleod C."/>
            <person name="Wilkinson M.F."/>
        </authorList>
    </citation>
    <scope>NUCLEOTIDE SEQUENCE</scope>
    <source>
        <strain evidence="10">C57BL/6J</strain>
    </source>
</reference>
<evidence type="ECO:0000313" key="8">
    <source>
        <dbReference type="EMBL" id="AAD08781.1"/>
    </source>
</evidence>
<name>O70238_MOUSE</name>
<dbReference type="RefSeq" id="NP_032981.1">
    <property type="nucleotide sequence ID" value="NM_008955.1"/>
</dbReference>
<dbReference type="DNASU" id="19202"/>
<feature type="compositionally biased region" description="Low complexity" evidence="6">
    <location>
        <begin position="59"/>
        <end position="77"/>
    </location>
</feature>
<reference evidence="11" key="7">
    <citation type="journal article" date="2011" name="PLoS Biol.">
        <title>Modernizing reference genome assemblies.</title>
        <authorList>
            <person name="Church D.M."/>
            <person name="Schneider V.A."/>
            <person name="Graves T."/>
            <person name="Auger K."/>
            <person name="Cunningham F."/>
            <person name="Bouk N."/>
            <person name="Chen H.C."/>
            <person name="Agarwala R."/>
            <person name="McLaren W.M."/>
            <person name="Ritchie G.R."/>
            <person name="Albracht D."/>
            <person name="Kremitzki M."/>
            <person name="Rock S."/>
            <person name="Kotkiewicz H."/>
            <person name="Kremitzki C."/>
            <person name="Wollam A."/>
            <person name="Trani L."/>
            <person name="Fulton L."/>
            <person name="Fulton R."/>
            <person name="Matthews L."/>
            <person name="Whitehead S."/>
            <person name="Chow W."/>
            <person name="Torrance J."/>
            <person name="Dunn M."/>
            <person name="Harden G."/>
            <person name="Threadgold G."/>
            <person name="Wood J."/>
            <person name="Collins J."/>
            <person name="Heath P."/>
            <person name="Griffiths G."/>
            <person name="Pelan S."/>
            <person name="Grafham D."/>
            <person name="Eichler E.E."/>
            <person name="Weinstock G."/>
            <person name="Mardis E.R."/>
            <person name="Wilson R.K."/>
            <person name="Howe K."/>
            <person name="Flicek P."/>
            <person name="Hubbard T."/>
        </authorList>
    </citation>
    <scope>NUCLEOTIDE SEQUENCE [LARGE SCALE GENOMIC DNA]</scope>
    <source>
        <strain evidence="11">C57BL/6J</strain>
    </source>
</reference>
<gene>
    <name evidence="9 11 12" type="primary">Rhox6</name>
    <name evidence="12" type="synonym">Psx1</name>
</gene>
<evidence type="ECO:0000313" key="10">
    <source>
        <dbReference type="EMBL" id="AAY58254.1"/>
    </source>
</evidence>
<evidence type="ECO:0000256" key="3">
    <source>
        <dbReference type="ARBA" id="ARBA00023242"/>
    </source>
</evidence>
<dbReference type="Proteomes" id="UP000000589">
    <property type="component" value="Chromosome X"/>
</dbReference>
<evidence type="ECO:0007829" key="14">
    <source>
        <dbReference type="PeptideAtlas" id="O70238"/>
    </source>
</evidence>
<keyword evidence="1 4" id="KW-0238">DNA-binding</keyword>